<dbReference type="AlphaFoldDB" id="A0A7K4J7L1"/>
<keyword evidence="9" id="KW-1185">Reference proteome</keyword>
<dbReference type="GO" id="GO:0016409">
    <property type="term" value="F:palmitoyltransferase activity"/>
    <property type="evidence" value="ECO:0007669"/>
    <property type="project" value="TreeGrafter"/>
</dbReference>
<evidence type="ECO:0000256" key="4">
    <source>
        <dbReference type="ARBA" id="ARBA00022989"/>
    </source>
</evidence>
<keyword evidence="8" id="KW-0808">Transferase</keyword>
<reference evidence="8 9" key="1">
    <citation type="submission" date="2019-09" db="EMBL/GenBank/DDBJ databases">
        <title>Bird 10,000 Genomes (B10K) Project - Family phase.</title>
        <authorList>
            <person name="Zhang G."/>
        </authorList>
    </citation>
    <scope>NUCLEOTIDE SEQUENCE [LARGE SCALE GENOMIC DNA]</scope>
    <source>
        <strain evidence="8">B10K-CU-031-07</strain>
        <tissue evidence="8">Muscle</tissue>
    </source>
</reference>
<name>A0A7K4J7L1_GEOCA</name>
<dbReference type="EMBL" id="VWPV01015742">
    <property type="protein sequence ID" value="NWH61294.1"/>
    <property type="molecule type" value="Genomic_DNA"/>
</dbReference>
<feature type="transmembrane region" description="Helical" evidence="7">
    <location>
        <begin position="12"/>
        <end position="34"/>
    </location>
</feature>
<dbReference type="Pfam" id="PF03062">
    <property type="entry name" value="MBOAT"/>
    <property type="match status" value="1"/>
</dbReference>
<evidence type="ECO:0000256" key="5">
    <source>
        <dbReference type="ARBA" id="ARBA00023136"/>
    </source>
</evidence>
<accession>A0A7K4J7L1</accession>
<dbReference type="InterPro" id="IPR004299">
    <property type="entry name" value="MBOAT_fam"/>
</dbReference>
<evidence type="ECO:0000313" key="8">
    <source>
        <dbReference type="EMBL" id="NWH61294.1"/>
    </source>
</evidence>
<dbReference type="GO" id="GO:0005789">
    <property type="term" value="C:endoplasmic reticulum membrane"/>
    <property type="evidence" value="ECO:0007669"/>
    <property type="project" value="UniProtKB-SubCell"/>
</dbReference>
<feature type="non-terminal residue" evidence="8">
    <location>
        <position position="189"/>
    </location>
</feature>
<keyword evidence="2 7" id="KW-0812">Transmembrane</keyword>
<comment type="similarity">
    <text evidence="6">Belongs to the membrane-bound acyltransferase family. HHAT subfamily.</text>
</comment>
<comment type="subcellular location">
    <subcellularLocation>
        <location evidence="1">Endoplasmic reticulum membrane</location>
        <topology evidence="1">Multi-pass membrane protein</topology>
    </subcellularLocation>
</comment>
<gene>
    <name evidence="8" type="primary">Hhat</name>
    <name evidence="8" type="ORF">GEOCAL_R12909</name>
</gene>
<keyword evidence="3" id="KW-0256">Endoplasmic reticulum</keyword>
<keyword evidence="4 7" id="KW-1133">Transmembrane helix</keyword>
<dbReference type="Proteomes" id="UP000531151">
    <property type="component" value="Unassembled WGS sequence"/>
</dbReference>
<keyword evidence="5 7" id="KW-0472">Membrane</keyword>
<feature type="non-terminal residue" evidence="8">
    <location>
        <position position="1"/>
    </location>
</feature>
<dbReference type="PANTHER" id="PTHR13285">
    <property type="entry name" value="ACYLTRANSFERASE"/>
    <property type="match status" value="1"/>
</dbReference>
<evidence type="ECO:0000256" key="6">
    <source>
        <dbReference type="ARBA" id="ARBA00038268"/>
    </source>
</evidence>
<evidence type="ECO:0000256" key="2">
    <source>
        <dbReference type="ARBA" id="ARBA00022692"/>
    </source>
</evidence>
<dbReference type="InterPro" id="IPR051085">
    <property type="entry name" value="MB_O-acyltransferase"/>
</dbReference>
<proteinExistence type="inferred from homology"/>
<feature type="transmembrane region" description="Helical" evidence="7">
    <location>
        <begin position="135"/>
        <end position="153"/>
    </location>
</feature>
<dbReference type="PANTHER" id="PTHR13285:SF20">
    <property type="entry name" value="PROTEIN-CYSTEINE N-PALMITOYLTRANSFERASE HHAT"/>
    <property type="match status" value="1"/>
</dbReference>
<evidence type="ECO:0000256" key="3">
    <source>
        <dbReference type="ARBA" id="ARBA00022824"/>
    </source>
</evidence>
<evidence type="ECO:0000313" key="9">
    <source>
        <dbReference type="Proteomes" id="UP000531151"/>
    </source>
</evidence>
<feature type="transmembrane region" description="Helical" evidence="7">
    <location>
        <begin position="54"/>
        <end position="75"/>
    </location>
</feature>
<organism evidence="8 9">
    <name type="scientific">Geococcyx californianus</name>
    <name type="common">Greater roadrunner</name>
    <name type="synonym">Saurothera californiana</name>
    <dbReference type="NCBI Taxonomy" id="8947"/>
    <lineage>
        <taxon>Eukaryota</taxon>
        <taxon>Metazoa</taxon>
        <taxon>Chordata</taxon>
        <taxon>Craniata</taxon>
        <taxon>Vertebrata</taxon>
        <taxon>Euteleostomi</taxon>
        <taxon>Archelosauria</taxon>
        <taxon>Archosauria</taxon>
        <taxon>Dinosauria</taxon>
        <taxon>Saurischia</taxon>
        <taxon>Theropoda</taxon>
        <taxon>Coelurosauria</taxon>
        <taxon>Aves</taxon>
        <taxon>Neognathae</taxon>
        <taxon>Neoaves</taxon>
        <taxon>Otidimorphae</taxon>
        <taxon>Cuculiformes</taxon>
        <taxon>Neomorphidae</taxon>
        <taxon>Geococcyx</taxon>
    </lineage>
</organism>
<comment type="caution">
    <text evidence="8">The sequence shown here is derived from an EMBL/GenBank/DDBJ whole genome shotgun (WGS) entry which is preliminary data.</text>
</comment>
<sequence>MRTQETFSLKTNLSIFIVGIFRIFFWWCLAELMIHLMYIHALYSSALPLEAASYWALGGLALAQVLFFYVKYLVLYGVPALLLQMDGLKPPALPCCVSLMHSFTKMWRLSLITLLIRNFTYRYIYVPMGGSQSSLLGMLFSTALTFAFVSYWHGGQSYLWYWGALNWLGVIVENGVKRILSISLIQNLI</sequence>
<evidence type="ECO:0000256" key="1">
    <source>
        <dbReference type="ARBA" id="ARBA00004477"/>
    </source>
</evidence>
<protein>
    <submittedName>
        <fullName evidence="8">HHAT palmitoyltransferase</fullName>
    </submittedName>
</protein>
<evidence type="ECO:0000256" key="7">
    <source>
        <dbReference type="SAM" id="Phobius"/>
    </source>
</evidence>
<dbReference type="OrthoDB" id="420606at2759"/>